<organism evidence="3 4">
    <name type="scientific">Acetivibrio thermocellus AD2</name>
    <dbReference type="NCBI Taxonomy" id="1138384"/>
    <lineage>
        <taxon>Bacteria</taxon>
        <taxon>Bacillati</taxon>
        <taxon>Bacillota</taxon>
        <taxon>Clostridia</taxon>
        <taxon>Eubacteriales</taxon>
        <taxon>Oscillospiraceae</taxon>
        <taxon>Acetivibrio</taxon>
    </lineage>
</organism>
<dbReference type="PROSITE" id="PS51257">
    <property type="entry name" value="PROKAR_LIPOPROTEIN"/>
    <property type="match status" value="1"/>
</dbReference>
<accession>A0AB36TJS9</accession>
<keyword evidence="1" id="KW-0732">Signal</keyword>
<evidence type="ECO:0000313" key="4">
    <source>
        <dbReference type="Proteomes" id="UP000223596"/>
    </source>
</evidence>
<dbReference type="InterPro" id="IPR012854">
    <property type="entry name" value="Cu_amine_oxidase-like_N"/>
</dbReference>
<dbReference type="SUPFAM" id="SSF55383">
    <property type="entry name" value="Copper amine oxidase, domain N"/>
    <property type="match status" value="1"/>
</dbReference>
<feature type="domain" description="Copper amine oxidase-like N-terminal" evidence="2">
    <location>
        <begin position="425"/>
        <end position="533"/>
    </location>
</feature>
<dbReference type="Pfam" id="PF07833">
    <property type="entry name" value="Cu_amine_oxidN1"/>
    <property type="match status" value="1"/>
</dbReference>
<evidence type="ECO:0000259" key="2">
    <source>
        <dbReference type="Pfam" id="PF07833"/>
    </source>
</evidence>
<dbReference type="RefSeq" id="WP_003513862.1">
    <property type="nucleotide sequence ID" value="NZ_CP013828.1"/>
</dbReference>
<gene>
    <name evidence="3" type="ORF">M972_112680</name>
</gene>
<dbReference type="Proteomes" id="UP000223596">
    <property type="component" value="Unassembled WGS sequence"/>
</dbReference>
<evidence type="ECO:0000256" key="1">
    <source>
        <dbReference type="SAM" id="SignalP"/>
    </source>
</evidence>
<dbReference type="EMBL" id="PDBW01000001">
    <property type="protein sequence ID" value="PFH03861.1"/>
    <property type="molecule type" value="Genomic_DNA"/>
</dbReference>
<feature type="chain" id="PRO_5044199840" evidence="1">
    <location>
        <begin position="26"/>
        <end position="535"/>
    </location>
</feature>
<dbReference type="Gene3D" id="3.30.457.10">
    <property type="entry name" value="Copper amine oxidase-like, N-terminal domain"/>
    <property type="match status" value="1"/>
</dbReference>
<reference evidence="3 4" key="1">
    <citation type="submission" date="2017-09" db="EMBL/GenBank/DDBJ databases">
        <title>Evaluation of Pacific Biosciences Sequencing Technology to Finishing C. thermocellum Genome Sequences.</title>
        <authorList>
            <person name="Brown S."/>
        </authorList>
    </citation>
    <scope>NUCLEOTIDE SEQUENCE [LARGE SCALE GENOMIC DNA]</scope>
    <source>
        <strain evidence="3 4">AD2</strain>
    </source>
</reference>
<proteinExistence type="predicted"/>
<comment type="caution">
    <text evidence="3">The sequence shown here is derived from an EMBL/GenBank/DDBJ whole genome shotgun (WGS) entry which is preliminary data.</text>
</comment>
<evidence type="ECO:0000313" key="3">
    <source>
        <dbReference type="EMBL" id="PFH03861.1"/>
    </source>
</evidence>
<dbReference type="InterPro" id="IPR036582">
    <property type="entry name" value="Mao_N_sf"/>
</dbReference>
<name>A0AB36TJS9_ACETH</name>
<protein>
    <submittedName>
        <fullName evidence="3">Copper amine oxidase-like protein</fullName>
    </submittedName>
</protein>
<dbReference type="AlphaFoldDB" id="A0AB36TJS9"/>
<feature type="signal peptide" evidence="1">
    <location>
        <begin position="1"/>
        <end position="25"/>
    </location>
</feature>
<dbReference type="GeneID" id="35803865"/>
<sequence>MKKIARKISMLLVVALLAVSMVACTSDEIALIEAMSKTSEISSYEGNSKIQLSFKGQGFSEKTQKVFDFLASYVDGFTFEANQKYSSNDEKTKATLAMDGNVDMQGLSVKYKYWTDMDFTTENPSLIQIVELPPAITQPMFTFANTGTKKYITIDYGSVLSAENNGGISLNPENLAKNSVELQEMLLDFVKTTAKDFDPGMVAVTKKGSAVTDKGEKVTEYELKLDDAAAKKLLHAFINDVILQEDTIEFGKKYMEAAINMYDFPEEEKQEALDEINKGLDEFASQLPAYRDSVTQVFESIKDVKFFGDKGLVAKYYINNDGFLVGGKSSIDIKIKMADFAALLGDNFDEKDKNGVLYLTIDAESSVYNINKEVSIELPEITEENSFDVLKGFMPILSGIGSAPGIGEEDYTYDIPALSDGINVVMNGKVVYFPDVKPENVNGRVLVPIRTISEEMGAEVTYNDATKQVLIAKDDTEILLTIGSQEAYVNGEKIMLDVPAMIIEGRTMVPLRFISESMNATVEWDGEAQIVYIFY</sequence>